<gene>
    <name evidence="1" type="ORF">BJ212DRAFT_1408322</name>
</gene>
<evidence type="ECO:0000313" key="1">
    <source>
        <dbReference type="EMBL" id="KAG1796492.1"/>
    </source>
</evidence>
<dbReference type="AlphaFoldDB" id="A0A9P7ATL0"/>
<dbReference type="EMBL" id="JABBWG010000261">
    <property type="protein sequence ID" value="KAG1796492.1"/>
    <property type="molecule type" value="Genomic_DNA"/>
</dbReference>
<proteinExistence type="predicted"/>
<dbReference type="RefSeq" id="XP_041185358.1">
    <property type="nucleotide sequence ID" value="XM_041337445.1"/>
</dbReference>
<comment type="caution">
    <text evidence="1">The sequence shown here is derived from an EMBL/GenBank/DDBJ whole genome shotgun (WGS) entry which is preliminary data.</text>
</comment>
<evidence type="ECO:0000313" key="2">
    <source>
        <dbReference type="Proteomes" id="UP000807769"/>
    </source>
</evidence>
<organism evidence="1 2">
    <name type="scientific">Suillus subaureus</name>
    <dbReference type="NCBI Taxonomy" id="48587"/>
    <lineage>
        <taxon>Eukaryota</taxon>
        <taxon>Fungi</taxon>
        <taxon>Dikarya</taxon>
        <taxon>Basidiomycota</taxon>
        <taxon>Agaricomycotina</taxon>
        <taxon>Agaricomycetes</taxon>
        <taxon>Agaricomycetidae</taxon>
        <taxon>Boletales</taxon>
        <taxon>Suillineae</taxon>
        <taxon>Suillaceae</taxon>
        <taxon>Suillus</taxon>
    </lineage>
</organism>
<dbReference type="GeneID" id="64631461"/>
<reference evidence="1" key="1">
    <citation type="journal article" date="2020" name="New Phytol.">
        <title>Comparative genomics reveals dynamic genome evolution in host specialist ectomycorrhizal fungi.</title>
        <authorList>
            <person name="Lofgren L.A."/>
            <person name="Nguyen N.H."/>
            <person name="Vilgalys R."/>
            <person name="Ruytinx J."/>
            <person name="Liao H.L."/>
            <person name="Branco S."/>
            <person name="Kuo A."/>
            <person name="LaButti K."/>
            <person name="Lipzen A."/>
            <person name="Andreopoulos W."/>
            <person name="Pangilinan J."/>
            <person name="Riley R."/>
            <person name="Hundley H."/>
            <person name="Na H."/>
            <person name="Barry K."/>
            <person name="Grigoriev I.V."/>
            <person name="Stajich J.E."/>
            <person name="Kennedy P.G."/>
        </authorList>
    </citation>
    <scope>NUCLEOTIDE SEQUENCE</scope>
    <source>
        <strain evidence="1">MN1</strain>
    </source>
</reference>
<dbReference type="OrthoDB" id="2121828at2759"/>
<keyword evidence="2" id="KW-1185">Reference proteome</keyword>
<protein>
    <submittedName>
        <fullName evidence="1">Uncharacterized protein</fullName>
    </submittedName>
</protein>
<sequence>MVIRWVTDNCGPRFLHYHISKSMHESFGARLCNYETNHLSGFAIVMAESPSETRMHLKGLSTSWLNV</sequence>
<accession>A0A9P7ATL0</accession>
<name>A0A9P7ATL0_9AGAM</name>
<dbReference type="Proteomes" id="UP000807769">
    <property type="component" value="Unassembled WGS sequence"/>
</dbReference>